<evidence type="ECO:0000256" key="1">
    <source>
        <dbReference type="SAM" id="Phobius"/>
    </source>
</evidence>
<evidence type="ECO:0000313" key="5">
    <source>
        <dbReference type="Proteomes" id="UP001212085"/>
    </source>
</evidence>
<dbReference type="Proteomes" id="UP001212085">
    <property type="component" value="Chromosome"/>
</dbReference>
<evidence type="ECO:0000313" key="3">
    <source>
        <dbReference type="EMBL" id="WBB06326.1"/>
    </source>
</evidence>
<dbReference type="AlphaFoldDB" id="A0A6N7X5S0"/>
<feature type="transmembrane region" description="Helical" evidence="1">
    <location>
        <begin position="102"/>
        <end position="131"/>
    </location>
</feature>
<evidence type="ECO:0000313" key="4">
    <source>
        <dbReference type="Proteomes" id="UP000471052"/>
    </source>
</evidence>
<feature type="transmembrane region" description="Helical" evidence="1">
    <location>
        <begin position="21"/>
        <end position="39"/>
    </location>
</feature>
<accession>A0A6N7X5S0</accession>
<feature type="transmembrane region" description="Helical" evidence="1">
    <location>
        <begin position="207"/>
        <end position="231"/>
    </location>
</feature>
<feature type="transmembrane region" description="Helical" evidence="1">
    <location>
        <begin position="59"/>
        <end position="82"/>
    </location>
</feature>
<dbReference type="PANTHER" id="PTHR40076:SF1">
    <property type="entry name" value="MEMBRANE PROTEIN"/>
    <property type="match status" value="1"/>
</dbReference>
<dbReference type="InterPro" id="IPR010380">
    <property type="entry name" value="DUF975"/>
</dbReference>
<dbReference type="Pfam" id="PF06161">
    <property type="entry name" value="DUF975"/>
    <property type="match status" value="1"/>
</dbReference>
<name>A0A6N7X5S0_STRAY</name>
<dbReference type="OrthoDB" id="9784844at2"/>
<sequence>MTASETRRQAREFLKTLTGKYQLFIVTIILSILTISLSYRQTIVSYGDVTTFVNFSTSLPPLIQILLTLFLASASYAVLDVLRAKRTEVSVSDNMIVFSNELFWKFVVTAIVKWFFIFLWSLIAIAGGVILSLGMVVSVDNNLAGSAIIFVGCAIALIGTFFAIMKQYAYSMTTYVLYDEVNNGTYRGPRQVIAKSQALMDGNKWRFFCLEFSFIGWDILTALTFGLLYFYTLPYRTTANLIFYENLLEQEEI</sequence>
<keyword evidence="5" id="KW-1185">Reference proteome</keyword>
<dbReference type="PANTHER" id="PTHR40076">
    <property type="entry name" value="MEMBRANE PROTEIN-RELATED"/>
    <property type="match status" value="1"/>
</dbReference>
<organism evidence="2 4">
    <name type="scientific">Streptococcus alactolyticus</name>
    <dbReference type="NCBI Taxonomy" id="29389"/>
    <lineage>
        <taxon>Bacteria</taxon>
        <taxon>Bacillati</taxon>
        <taxon>Bacillota</taxon>
        <taxon>Bacilli</taxon>
        <taxon>Lactobacillales</taxon>
        <taxon>Streptococcaceae</taxon>
        <taxon>Streptococcus</taxon>
    </lineage>
</organism>
<keyword evidence="1" id="KW-0812">Transmembrane</keyword>
<feature type="transmembrane region" description="Helical" evidence="1">
    <location>
        <begin position="143"/>
        <end position="164"/>
    </location>
</feature>
<reference evidence="3 5" key="2">
    <citation type="submission" date="2022-12" db="EMBL/GenBank/DDBJ databases">
        <title>Streptococcus alactolyticus LGM, complete genome.</title>
        <authorList>
            <person name="Liu Z."/>
            <person name="Mu C."/>
            <person name="Zhu W."/>
        </authorList>
    </citation>
    <scope>NUCLEOTIDE SEQUENCE [LARGE SCALE GENOMIC DNA]</scope>
    <source>
        <strain evidence="3 5">LGM</strain>
    </source>
</reference>
<reference evidence="2 4" key="1">
    <citation type="submission" date="2019-08" db="EMBL/GenBank/DDBJ databases">
        <title>In-depth cultivation of the pig gut microbiome towards novel bacterial diversity and tailored functional studies.</title>
        <authorList>
            <person name="Wylensek D."/>
            <person name="Hitch T.C.A."/>
            <person name="Clavel T."/>
        </authorList>
    </citation>
    <scope>NUCLEOTIDE SEQUENCE [LARGE SCALE GENOMIC DNA]</scope>
    <source>
        <strain evidence="2 4">BL-178-WT-3A</strain>
    </source>
</reference>
<dbReference type="EMBL" id="CP114883">
    <property type="protein sequence ID" value="WBB06326.1"/>
    <property type="molecule type" value="Genomic_DNA"/>
</dbReference>
<gene>
    <name evidence="2" type="ORF">FYJ82_05200</name>
    <name evidence="3" type="ORF">O6R09_08660</name>
</gene>
<keyword evidence="1" id="KW-1133">Transmembrane helix</keyword>
<keyword evidence="1" id="KW-0472">Membrane</keyword>
<protein>
    <submittedName>
        <fullName evidence="2">DUF975 family protein</fullName>
    </submittedName>
</protein>
<dbReference type="RefSeq" id="WP_154454926.1">
    <property type="nucleotide sequence ID" value="NZ_BRXN01000002.1"/>
</dbReference>
<proteinExistence type="predicted"/>
<dbReference type="Proteomes" id="UP000471052">
    <property type="component" value="Unassembled WGS sequence"/>
</dbReference>
<evidence type="ECO:0000313" key="2">
    <source>
        <dbReference type="EMBL" id="MST53794.1"/>
    </source>
</evidence>
<dbReference type="EMBL" id="VUNP01000017">
    <property type="protein sequence ID" value="MST53794.1"/>
    <property type="molecule type" value="Genomic_DNA"/>
</dbReference>